<dbReference type="Proteomes" id="UP000823388">
    <property type="component" value="Chromosome 9N"/>
</dbReference>
<accession>A0A8T0MCH1</accession>
<comment type="caution">
    <text evidence="2">The sequence shown here is derived from an EMBL/GenBank/DDBJ whole genome shotgun (WGS) entry which is preliminary data.</text>
</comment>
<gene>
    <name evidence="2" type="ORF">PVAP13_9NG037573</name>
</gene>
<organism evidence="2 3">
    <name type="scientific">Panicum virgatum</name>
    <name type="common">Blackwell switchgrass</name>
    <dbReference type="NCBI Taxonomy" id="38727"/>
    <lineage>
        <taxon>Eukaryota</taxon>
        <taxon>Viridiplantae</taxon>
        <taxon>Streptophyta</taxon>
        <taxon>Embryophyta</taxon>
        <taxon>Tracheophyta</taxon>
        <taxon>Spermatophyta</taxon>
        <taxon>Magnoliopsida</taxon>
        <taxon>Liliopsida</taxon>
        <taxon>Poales</taxon>
        <taxon>Poaceae</taxon>
        <taxon>PACMAD clade</taxon>
        <taxon>Panicoideae</taxon>
        <taxon>Panicodae</taxon>
        <taxon>Paniceae</taxon>
        <taxon>Panicinae</taxon>
        <taxon>Panicum</taxon>
        <taxon>Panicum sect. Hiantes</taxon>
    </lineage>
</organism>
<feature type="region of interest" description="Disordered" evidence="1">
    <location>
        <begin position="1"/>
        <end position="47"/>
    </location>
</feature>
<sequence length="137" mass="14652">MAIADGERSLGTWSRAASRAPGQPGPPLTPATAGSADAAAAADLGERSAGNRCSLDASLDGGAPLHVVLEERWRKCISFEAAPAQQRPRGRPIEAYRPARMEVLHARLEERQRRWIRIGVRARLPWTPGGSAAAQLP</sequence>
<evidence type="ECO:0000313" key="2">
    <source>
        <dbReference type="EMBL" id="KAG2534248.1"/>
    </source>
</evidence>
<evidence type="ECO:0000256" key="1">
    <source>
        <dbReference type="SAM" id="MobiDB-lite"/>
    </source>
</evidence>
<proteinExistence type="predicted"/>
<protein>
    <submittedName>
        <fullName evidence="2">Uncharacterized protein</fullName>
    </submittedName>
</protein>
<evidence type="ECO:0000313" key="3">
    <source>
        <dbReference type="Proteomes" id="UP000823388"/>
    </source>
</evidence>
<name>A0A8T0MCH1_PANVG</name>
<dbReference type="EMBL" id="CM029054">
    <property type="protein sequence ID" value="KAG2534248.1"/>
    <property type="molecule type" value="Genomic_DNA"/>
</dbReference>
<feature type="compositionally biased region" description="Low complexity" evidence="1">
    <location>
        <begin position="30"/>
        <end position="43"/>
    </location>
</feature>
<keyword evidence="3" id="KW-1185">Reference proteome</keyword>
<reference evidence="2" key="1">
    <citation type="submission" date="2020-05" db="EMBL/GenBank/DDBJ databases">
        <title>WGS assembly of Panicum virgatum.</title>
        <authorList>
            <person name="Lovell J.T."/>
            <person name="Jenkins J."/>
            <person name="Shu S."/>
            <person name="Juenger T.E."/>
            <person name="Schmutz J."/>
        </authorList>
    </citation>
    <scope>NUCLEOTIDE SEQUENCE</scope>
    <source>
        <strain evidence="2">AP13</strain>
    </source>
</reference>
<dbReference type="AlphaFoldDB" id="A0A8T0MCH1"/>